<dbReference type="PANTHER" id="PTHR11699">
    <property type="entry name" value="ALDEHYDE DEHYDROGENASE-RELATED"/>
    <property type="match status" value="1"/>
</dbReference>
<dbReference type="Pfam" id="PF00171">
    <property type="entry name" value="Aldedh"/>
    <property type="match status" value="1"/>
</dbReference>
<evidence type="ECO:0000256" key="1">
    <source>
        <dbReference type="ARBA" id="ARBA00009986"/>
    </source>
</evidence>
<sequence>MEEVQLFQSVLGNKQIRAAVVSLVLFWVVWYISSLDRDKPVSFSVELPPQLRDDYDWGLEATSDEPEIRDGKIYPRCPADGRPLTSQSLVPATTADIDDAIARAAQAQKKWAKTTFTQRRKFLNTLLQHVVDNQESIVRAACLDSGKTKIDASFGEILVTVEKLQWTIKHGEKALKASRRPTNLLMCYKKNYVVYEPLGVVASCFSWNYPFHSWISTVISALFSGNAVVNKPSEQTCWSSQYYLSIVRAALSTLGHSPDLVQNIVCLPDVADHLTSHPGISHITFIGSRPVAHKVCTSAAKSLIPVTVELGGKDAAIVLDDNTTIKDIDSIVSILMRGTFQSAGQNCIGIERVIALPAIHDLLVEKLKEKVLGLRLGSITLQKSADNDVDMGSMISSASFSRLESLISAAVSSGATLHAGGTRYAHPKHPQGHYFSPTLLSNVTPNVELANTELFAPVCTIMRARSVDHAIELANSTSYGLGASVFGAPTLSNRSTLERITREIKSGMVSINDFGAYYVCSLPFGGVRGSGYGRFGGEEGLRGLCNAKSICEDAWWARLLGIKTEIPPPLQYPVSAQNGYKACEGIVRTGYAPSWSGMLSGIASLLGALMAGKR</sequence>
<feature type="active site" evidence="5">
    <location>
        <position position="309"/>
    </location>
</feature>
<evidence type="ECO:0000256" key="2">
    <source>
        <dbReference type="ARBA" id="ARBA00023002"/>
    </source>
</evidence>
<dbReference type="PROSITE" id="PS00687">
    <property type="entry name" value="ALDEHYDE_DEHYDR_GLU"/>
    <property type="match status" value="1"/>
</dbReference>
<dbReference type="InterPro" id="IPR016161">
    <property type="entry name" value="Ald_DH/histidinol_DH"/>
</dbReference>
<evidence type="ECO:0000259" key="7">
    <source>
        <dbReference type="Pfam" id="PF00171"/>
    </source>
</evidence>
<feature type="domain" description="Aldehyde dehydrogenase" evidence="7">
    <location>
        <begin position="76"/>
        <end position="550"/>
    </location>
</feature>
<reference evidence="8 9" key="1">
    <citation type="submission" date="2023-08" db="EMBL/GenBank/DDBJ databases">
        <title>Black Yeasts Isolated from many extreme environments.</title>
        <authorList>
            <person name="Coleine C."/>
            <person name="Stajich J.E."/>
            <person name="Selbmann L."/>
        </authorList>
    </citation>
    <scope>NUCLEOTIDE SEQUENCE [LARGE SCALE GENOMIC DNA]</scope>
    <source>
        <strain evidence="8 9">CCFEE 5885</strain>
    </source>
</reference>
<evidence type="ECO:0000313" key="9">
    <source>
        <dbReference type="Proteomes" id="UP001345013"/>
    </source>
</evidence>
<keyword evidence="2 6" id="KW-0560">Oxidoreductase</keyword>
<organism evidence="8 9">
    <name type="scientific">Lithohypha guttulata</name>
    <dbReference type="NCBI Taxonomy" id="1690604"/>
    <lineage>
        <taxon>Eukaryota</taxon>
        <taxon>Fungi</taxon>
        <taxon>Dikarya</taxon>
        <taxon>Ascomycota</taxon>
        <taxon>Pezizomycotina</taxon>
        <taxon>Eurotiomycetes</taxon>
        <taxon>Chaetothyriomycetidae</taxon>
        <taxon>Chaetothyriales</taxon>
        <taxon>Trichomeriaceae</taxon>
        <taxon>Lithohypha</taxon>
    </lineage>
</organism>
<gene>
    <name evidence="8" type="primary">MSC7</name>
    <name evidence="8" type="ORF">LTR24_005661</name>
</gene>
<evidence type="ECO:0000256" key="3">
    <source>
        <dbReference type="ARBA" id="ARBA00024226"/>
    </source>
</evidence>
<comment type="similarity">
    <text evidence="1 6">Belongs to the aldehyde dehydrogenase family.</text>
</comment>
<dbReference type="InterPro" id="IPR016162">
    <property type="entry name" value="Ald_DH_N"/>
</dbReference>
<dbReference type="Gene3D" id="3.40.309.10">
    <property type="entry name" value="Aldehyde Dehydrogenase, Chain A, domain 2"/>
    <property type="match status" value="1"/>
</dbReference>
<dbReference type="SUPFAM" id="SSF53720">
    <property type="entry name" value="ALDH-like"/>
    <property type="match status" value="1"/>
</dbReference>
<dbReference type="InterPro" id="IPR016163">
    <property type="entry name" value="Ald_DH_C"/>
</dbReference>
<proteinExistence type="inferred from homology"/>
<dbReference type="PROSITE" id="PS00070">
    <property type="entry name" value="ALDEHYDE_DEHYDR_CYS"/>
    <property type="match status" value="1"/>
</dbReference>
<dbReference type="Proteomes" id="UP001345013">
    <property type="component" value="Unassembled WGS sequence"/>
</dbReference>
<comment type="caution">
    <text evidence="8">The sequence shown here is derived from an EMBL/GenBank/DDBJ whole genome shotgun (WGS) entry which is preliminary data.</text>
</comment>
<dbReference type="InterPro" id="IPR029510">
    <property type="entry name" value="Ald_DH_CS_GLU"/>
</dbReference>
<evidence type="ECO:0000256" key="6">
    <source>
        <dbReference type="RuleBase" id="RU003345"/>
    </source>
</evidence>
<dbReference type="InterPro" id="IPR015590">
    <property type="entry name" value="Aldehyde_DH_dom"/>
</dbReference>
<evidence type="ECO:0000313" key="8">
    <source>
        <dbReference type="EMBL" id="KAK5092013.1"/>
    </source>
</evidence>
<name>A0ABR0K8H6_9EURO</name>
<accession>A0ABR0K8H6</accession>
<dbReference type="Gene3D" id="3.40.605.10">
    <property type="entry name" value="Aldehyde Dehydrogenase, Chain A, domain 1"/>
    <property type="match status" value="1"/>
</dbReference>
<evidence type="ECO:0000256" key="4">
    <source>
        <dbReference type="ARBA" id="ARBA00049194"/>
    </source>
</evidence>
<dbReference type="EC" id="1.2.1.3" evidence="3"/>
<evidence type="ECO:0000256" key="5">
    <source>
        <dbReference type="PROSITE-ProRule" id="PRU10007"/>
    </source>
</evidence>
<protein>
    <recommendedName>
        <fullName evidence="3">aldehyde dehydrogenase (NAD(+))</fullName>
        <ecNumber evidence="3">1.2.1.3</ecNumber>
    </recommendedName>
</protein>
<dbReference type="InterPro" id="IPR016160">
    <property type="entry name" value="Ald_DH_CS_CYS"/>
</dbReference>
<keyword evidence="9" id="KW-1185">Reference proteome</keyword>
<dbReference type="CDD" id="cd07098">
    <property type="entry name" value="ALDH_F15-22"/>
    <property type="match status" value="1"/>
</dbReference>
<dbReference type="EMBL" id="JAVRRG010000066">
    <property type="protein sequence ID" value="KAK5092013.1"/>
    <property type="molecule type" value="Genomic_DNA"/>
</dbReference>
<comment type="catalytic activity">
    <reaction evidence="4">
        <text>an aldehyde + NAD(+) + H2O = a carboxylate + NADH + 2 H(+)</text>
        <dbReference type="Rhea" id="RHEA:16185"/>
        <dbReference type="ChEBI" id="CHEBI:15377"/>
        <dbReference type="ChEBI" id="CHEBI:15378"/>
        <dbReference type="ChEBI" id="CHEBI:17478"/>
        <dbReference type="ChEBI" id="CHEBI:29067"/>
        <dbReference type="ChEBI" id="CHEBI:57540"/>
        <dbReference type="ChEBI" id="CHEBI:57945"/>
        <dbReference type="EC" id="1.2.1.3"/>
    </reaction>
</comment>